<dbReference type="InterPro" id="IPR003148">
    <property type="entry name" value="RCK_N"/>
</dbReference>
<evidence type="ECO:0000256" key="5">
    <source>
        <dbReference type="ARBA" id="ARBA00022826"/>
    </source>
</evidence>
<feature type="transmembrane region" description="Helical" evidence="12">
    <location>
        <begin position="149"/>
        <end position="169"/>
    </location>
</feature>
<protein>
    <recommendedName>
        <fullName evidence="13">RCK N-terminal domain-containing protein</fullName>
    </recommendedName>
</protein>
<keyword evidence="15" id="KW-1185">Reference proteome</keyword>
<evidence type="ECO:0000256" key="11">
    <source>
        <dbReference type="SAM" id="MobiDB-lite"/>
    </source>
</evidence>
<dbReference type="EMBL" id="MBFS01000434">
    <property type="protein sequence ID" value="PVV02510.1"/>
    <property type="molecule type" value="Genomic_DNA"/>
</dbReference>
<feature type="transmembrane region" description="Helical" evidence="12">
    <location>
        <begin position="316"/>
        <end position="335"/>
    </location>
</feature>
<keyword evidence="10" id="KW-0407">Ion channel</keyword>
<comment type="caution">
    <text evidence="14">The sequence shown here is derived from an EMBL/GenBank/DDBJ whole genome shotgun (WGS) entry which is preliminary data.</text>
</comment>
<evidence type="ECO:0000256" key="12">
    <source>
        <dbReference type="SAM" id="Phobius"/>
    </source>
</evidence>
<dbReference type="PANTHER" id="PTHR10027">
    <property type="entry name" value="CALCIUM-ACTIVATED POTASSIUM CHANNEL ALPHA CHAIN"/>
    <property type="match status" value="1"/>
</dbReference>
<feature type="compositionally biased region" description="Basic and acidic residues" evidence="11">
    <location>
        <begin position="931"/>
        <end position="949"/>
    </location>
</feature>
<dbReference type="Pfam" id="PF03493">
    <property type="entry name" value="BK_channel_a"/>
    <property type="match status" value="1"/>
</dbReference>
<proteinExistence type="predicted"/>
<evidence type="ECO:0000256" key="10">
    <source>
        <dbReference type="ARBA" id="ARBA00023303"/>
    </source>
</evidence>
<feature type="compositionally biased region" description="Polar residues" evidence="11">
    <location>
        <begin position="954"/>
        <end position="969"/>
    </location>
</feature>
<feature type="region of interest" description="Disordered" evidence="11">
    <location>
        <begin position="656"/>
        <end position="679"/>
    </location>
</feature>
<keyword evidence="3" id="KW-0633">Potassium transport</keyword>
<dbReference type="OrthoDB" id="297496at2759"/>
<dbReference type="SUPFAM" id="SSF81324">
    <property type="entry name" value="Voltage-gated potassium channels"/>
    <property type="match status" value="1"/>
</dbReference>
<dbReference type="Gene3D" id="3.40.50.720">
    <property type="entry name" value="NAD(P)-binding Rossmann-like Domain"/>
    <property type="match status" value="1"/>
</dbReference>
<comment type="subcellular location">
    <subcellularLocation>
        <location evidence="1">Membrane</location>
        <topology evidence="1">Multi-pass membrane protein</topology>
    </subcellularLocation>
</comment>
<feature type="compositionally biased region" description="Low complexity" evidence="11">
    <location>
        <begin position="721"/>
        <end position="733"/>
    </location>
</feature>
<dbReference type="STRING" id="133381.A0A2T9ZD84"/>
<evidence type="ECO:0000313" key="14">
    <source>
        <dbReference type="EMBL" id="PVV02510.1"/>
    </source>
</evidence>
<dbReference type="GO" id="GO:0005267">
    <property type="term" value="F:potassium channel activity"/>
    <property type="evidence" value="ECO:0007669"/>
    <property type="project" value="UniProtKB-KW"/>
</dbReference>
<evidence type="ECO:0000256" key="7">
    <source>
        <dbReference type="ARBA" id="ARBA00022989"/>
    </source>
</evidence>
<feature type="compositionally biased region" description="Polar residues" evidence="11">
    <location>
        <begin position="786"/>
        <end position="796"/>
    </location>
</feature>
<dbReference type="Proteomes" id="UP000245609">
    <property type="component" value="Unassembled WGS sequence"/>
</dbReference>
<keyword evidence="7 12" id="KW-1133">Transmembrane helix</keyword>
<feature type="transmembrane region" description="Helical" evidence="12">
    <location>
        <begin position="181"/>
        <end position="206"/>
    </location>
</feature>
<keyword evidence="5" id="KW-0631">Potassium channel</keyword>
<dbReference type="PROSITE" id="PS51201">
    <property type="entry name" value="RCK_N"/>
    <property type="match status" value="1"/>
</dbReference>
<feature type="compositionally biased region" description="Polar residues" evidence="11">
    <location>
        <begin position="804"/>
        <end position="813"/>
    </location>
</feature>
<evidence type="ECO:0000256" key="6">
    <source>
        <dbReference type="ARBA" id="ARBA00022958"/>
    </source>
</evidence>
<dbReference type="InterPro" id="IPR047871">
    <property type="entry name" value="K_chnl_Slo-like"/>
</dbReference>
<evidence type="ECO:0000256" key="9">
    <source>
        <dbReference type="ARBA" id="ARBA00023136"/>
    </source>
</evidence>
<evidence type="ECO:0000259" key="13">
    <source>
        <dbReference type="PROSITE" id="PS51201"/>
    </source>
</evidence>
<feature type="transmembrane region" description="Helical" evidence="12">
    <location>
        <begin position="257"/>
        <end position="280"/>
    </location>
</feature>
<evidence type="ECO:0000256" key="4">
    <source>
        <dbReference type="ARBA" id="ARBA00022692"/>
    </source>
</evidence>
<feature type="transmembrane region" description="Helical" evidence="12">
    <location>
        <begin position="218"/>
        <end position="236"/>
    </location>
</feature>
<dbReference type="GO" id="GO:0016020">
    <property type="term" value="C:membrane"/>
    <property type="evidence" value="ECO:0007669"/>
    <property type="project" value="UniProtKB-SubCell"/>
</dbReference>
<evidence type="ECO:0000256" key="1">
    <source>
        <dbReference type="ARBA" id="ARBA00004141"/>
    </source>
</evidence>
<dbReference type="InterPro" id="IPR003929">
    <property type="entry name" value="K_chnl_BK_asu"/>
</dbReference>
<keyword evidence="4 12" id="KW-0812">Transmembrane</keyword>
<gene>
    <name evidence="14" type="ORF">BB560_003035</name>
</gene>
<dbReference type="PANTHER" id="PTHR10027:SF10">
    <property type="entry name" value="SLOWPOKE 2, ISOFORM D"/>
    <property type="match status" value="1"/>
</dbReference>
<organism evidence="14 15">
    <name type="scientific">Smittium megazygosporum</name>
    <dbReference type="NCBI Taxonomy" id="133381"/>
    <lineage>
        <taxon>Eukaryota</taxon>
        <taxon>Fungi</taxon>
        <taxon>Fungi incertae sedis</taxon>
        <taxon>Zoopagomycota</taxon>
        <taxon>Kickxellomycotina</taxon>
        <taxon>Harpellomycetes</taxon>
        <taxon>Harpellales</taxon>
        <taxon>Legeriomycetaceae</taxon>
        <taxon>Smittium</taxon>
    </lineage>
</organism>
<keyword evidence="9 12" id="KW-0472">Membrane</keyword>
<evidence type="ECO:0000313" key="15">
    <source>
        <dbReference type="Proteomes" id="UP000245609"/>
    </source>
</evidence>
<name>A0A2T9ZD84_9FUNG</name>
<keyword evidence="8" id="KW-0406">Ion transport</keyword>
<feature type="region of interest" description="Disordered" evidence="11">
    <location>
        <begin position="708"/>
        <end position="743"/>
    </location>
</feature>
<feature type="region of interest" description="Disordered" evidence="11">
    <location>
        <begin position="931"/>
        <end position="1007"/>
    </location>
</feature>
<sequence length="1335" mass="147717">MAKNPGFPLPRSLSFIEASKDAERSPATATPSASNSGSNNPQPPYSSAPRTIPLPLKRGLSRAGTSKKGLQVAEIYNSPFSQYNAFLEHTYNPEIEHDTDPSKRQLISFYINSSSIGRAWDRLDATLNLILASLYIYESFYVTNSNHTLPYNLLLLNGFLSTLMFIVFLPRYYLTADVSAFVLSMNSITNLIASLTPLAVLLNIWFDESIFYESLLSSGNWIFLYPFIFLRLQYSLSRVLESVKTLFKITPVIKKALQSISTVVTTILAVTVLAHIVIYFQRQSRNEEVRDFGDILFFTAVSSVTGLDSDVSPDTLFTRSVVIVIMFLGIVWLPPRISEILDMIKERDPWDTSFKESPTTPHVLVIGNLSFSCLFEFLREFFCEDHGPQIVNTTVVLMSESPPDSNVTMLINDPAYKENVKFVQGSPTSRDDLLSVSAHHAKSIFILSSILRSTSADQEIEDSKKIMVTLAIKRFLHTLNKNVPIYVQILQPESSLHLELMTKNVICVDELRLGLLAKNCTTPGFSSLISGLLTSIPDDTINQLQRSVKNFNRPSYLEEYIAGLGNEIYTTSFSPIFKGMKFNKAVQYLYTNFNSILFALRITPYNKDGTRALSSESEVVITPFEYVLDGTELGYIISSDSYIPLSIKSIPTNSFNSGSEVDSTESSTLLPSNSNSGSKSNNFAENIFKSRFAESVMDSLVIENQDYAPSTKPSEAPPKNISSLDSQSEDISSTNTEDAPKVGNLIDMSLDEDSRSSGLVPSSVERNLTLGSEAFGELSNIQIIEESNNTSQINRNSDSENGEHTSNPTTQNNTKHKSLILEYSSNIPDSKDAKESNGADSNSAETDTAPISDKNNKKSKSSLKSDVSSSKKTEPSKKKDHLVFSNKDFVNQFENDLPKDLKDHVVICSTGSTFPPNMEYLIGSIRTSKREELSDLTHRDSKDETKDGSKANAGRSQSSTPHPNSTNMFDNYIAYLKKGKKPGSNQKNQPEADSPSADTESEENPYWNKQPIVMLTLEDPPETTKPILDSFGFIYYVKGTPIVKSDLARCNITSASSVIILQNPIEDAGTSSGGVTLSEKTDIFVASSDSPALVAALNVELLTHNSNNVFLTVELNYRENMQFIGNSSELLVNESYIQSFLRPCFMSGNCYTPIMLNTLICNAYYNDGFIEIIQKIIFPCGDITHQIEYSKLAASGFPLSQLPPIPSLPTPHTESSLSEFSDSHAFLVPIPKSFVGTTFSSLFLHLVYKYSAIAIGLFRDSACVMYNKHLQGLQASNNLNSSQRPDNISAAAASSLTLDDFQDQSTYYFVSNPASSTVLVNTDRVYILASKHPSF</sequence>
<feature type="compositionally biased region" description="Low complexity" evidence="11">
    <location>
        <begin position="25"/>
        <end position="40"/>
    </location>
</feature>
<dbReference type="Pfam" id="PF22614">
    <property type="entry name" value="Slo-like_RCK"/>
    <property type="match status" value="2"/>
</dbReference>
<feature type="region of interest" description="Disordered" evidence="11">
    <location>
        <begin position="1"/>
        <end position="58"/>
    </location>
</feature>
<feature type="domain" description="RCK N-terminal" evidence="13">
    <location>
        <begin position="360"/>
        <end position="506"/>
    </location>
</feature>
<evidence type="ECO:0000256" key="3">
    <source>
        <dbReference type="ARBA" id="ARBA00022538"/>
    </source>
</evidence>
<keyword evidence="6" id="KW-0630">Potassium</keyword>
<accession>A0A2T9ZD84</accession>
<dbReference type="Gene3D" id="1.10.287.70">
    <property type="match status" value="1"/>
</dbReference>
<reference evidence="14 15" key="1">
    <citation type="journal article" date="2018" name="MBio">
        <title>Comparative Genomics Reveals the Core Gene Toolbox for the Fungus-Insect Symbiosis.</title>
        <authorList>
            <person name="Wang Y."/>
            <person name="Stata M."/>
            <person name="Wang W."/>
            <person name="Stajich J.E."/>
            <person name="White M.M."/>
            <person name="Moncalvo J.M."/>
        </authorList>
    </citation>
    <scope>NUCLEOTIDE SEQUENCE [LARGE SCALE GENOMIC DNA]</scope>
    <source>
        <strain evidence="14 15">SC-DP-2</strain>
    </source>
</reference>
<feature type="region of interest" description="Disordered" evidence="11">
    <location>
        <begin position="786"/>
        <end position="879"/>
    </location>
</feature>
<evidence type="ECO:0000256" key="2">
    <source>
        <dbReference type="ARBA" id="ARBA00022448"/>
    </source>
</evidence>
<feature type="compositionally biased region" description="Polar residues" evidence="11">
    <location>
        <begin position="656"/>
        <end position="671"/>
    </location>
</feature>
<evidence type="ECO:0000256" key="8">
    <source>
        <dbReference type="ARBA" id="ARBA00023065"/>
    </source>
</evidence>
<keyword evidence="2" id="KW-0813">Transport</keyword>